<evidence type="ECO:0000313" key="1">
    <source>
        <dbReference type="EMBL" id="MCI88646.1"/>
    </source>
</evidence>
<reference evidence="1 2" key="1">
    <citation type="journal article" date="2018" name="Front. Plant Sci.">
        <title>Red Clover (Trifolium pratense) and Zigzag Clover (T. medium) - A Picture of Genomic Similarities and Differences.</title>
        <authorList>
            <person name="Dluhosova J."/>
            <person name="Istvanek J."/>
            <person name="Nedelnik J."/>
            <person name="Repkova J."/>
        </authorList>
    </citation>
    <scope>NUCLEOTIDE SEQUENCE [LARGE SCALE GENOMIC DNA]</scope>
    <source>
        <strain evidence="2">cv. 10/8</strain>
        <tissue evidence="1">Leaf</tissue>
    </source>
</reference>
<dbReference type="Proteomes" id="UP000265520">
    <property type="component" value="Unassembled WGS sequence"/>
</dbReference>
<accession>A0A392VJV3</accession>
<sequence length="56" mass="6088">PPARARCAGNRTCCRTAELHCAVRIIALRIAPEPATSCRKRDFAGNSASYDGFSYD</sequence>
<feature type="non-terminal residue" evidence="1">
    <location>
        <position position="1"/>
    </location>
</feature>
<keyword evidence="2" id="KW-1185">Reference proteome</keyword>
<organism evidence="1 2">
    <name type="scientific">Trifolium medium</name>
    <dbReference type="NCBI Taxonomy" id="97028"/>
    <lineage>
        <taxon>Eukaryota</taxon>
        <taxon>Viridiplantae</taxon>
        <taxon>Streptophyta</taxon>
        <taxon>Embryophyta</taxon>
        <taxon>Tracheophyta</taxon>
        <taxon>Spermatophyta</taxon>
        <taxon>Magnoliopsida</taxon>
        <taxon>eudicotyledons</taxon>
        <taxon>Gunneridae</taxon>
        <taxon>Pentapetalae</taxon>
        <taxon>rosids</taxon>
        <taxon>fabids</taxon>
        <taxon>Fabales</taxon>
        <taxon>Fabaceae</taxon>
        <taxon>Papilionoideae</taxon>
        <taxon>50 kb inversion clade</taxon>
        <taxon>NPAAA clade</taxon>
        <taxon>Hologalegina</taxon>
        <taxon>IRL clade</taxon>
        <taxon>Trifolieae</taxon>
        <taxon>Trifolium</taxon>
    </lineage>
</organism>
<proteinExistence type="predicted"/>
<dbReference type="AlphaFoldDB" id="A0A392VJV3"/>
<name>A0A392VJV3_9FABA</name>
<comment type="caution">
    <text evidence="1">The sequence shown here is derived from an EMBL/GenBank/DDBJ whole genome shotgun (WGS) entry which is preliminary data.</text>
</comment>
<evidence type="ECO:0000313" key="2">
    <source>
        <dbReference type="Proteomes" id="UP000265520"/>
    </source>
</evidence>
<dbReference type="EMBL" id="LXQA011198585">
    <property type="protein sequence ID" value="MCI88646.1"/>
    <property type="molecule type" value="Genomic_DNA"/>
</dbReference>
<protein>
    <submittedName>
        <fullName evidence="1">Uncharacterized protein</fullName>
    </submittedName>
</protein>